<evidence type="ECO:0000256" key="2">
    <source>
        <dbReference type="ARBA" id="ARBA00022692"/>
    </source>
</evidence>
<reference evidence="7" key="5">
    <citation type="journal article" date="2021" name="G3 (Bethesda)">
        <title>Aegilops tauschii genome assembly Aet v5.0 features greater sequence contiguity and improved annotation.</title>
        <authorList>
            <person name="Wang L."/>
            <person name="Zhu T."/>
            <person name="Rodriguez J.C."/>
            <person name="Deal K.R."/>
            <person name="Dubcovsky J."/>
            <person name="McGuire P.E."/>
            <person name="Lux T."/>
            <person name="Spannagl M."/>
            <person name="Mayer K.F.X."/>
            <person name="Baldrich P."/>
            <person name="Meyers B.C."/>
            <person name="Huo N."/>
            <person name="Gu Y.Q."/>
            <person name="Zhou H."/>
            <person name="Devos K.M."/>
            <person name="Bennetzen J.L."/>
            <person name="Unver T."/>
            <person name="Budak H."/>
            <person name="Gulick P.J."/>
            <person name="Galiba G."/>
            <person name="Kalapos B."/>
            <person name="Nelson D.R."/>
            <person name="Li P."/>
            <person name="You F.M."/>
            <person name="Luo M.C."/>
            <person name="Dvorak J."/>
        </authorList>
    </citation>
    <scope>NUCLEOTIDE SEQUENCE [LARGE SCALE GENOMIC DNA]</scope>
    <source>
        <strain evidence="7">cv. AL8/78</strain>
    </source>
</reference>
<dbReference type="GO" id="GO:0000139">
    <property type="term" value="C:Golgi membrane"/>
    <property type="evidence" value="ECO:0007669"/>
    <property type="project" value="UniProtKB-SubCell"/>
</dbReference>
<reference evidence="8" key="1">
    <citation type="journal article" date="2014" name="Science">
        <title>Ancient hybridizations among the ancestral genomes of bread wheat.</title>
        <authorList>
            <consortium name="International Wheat Genome Sequencing Consortium,"/>
            <person name="Marcussen T."/>
            <person name="Sandve S.R."/>
            <person name="Heier L."/>
            <person name="Spannagl M."/>
            <person name="Pfeifer M."/>
            <person name="Jakobsen K.S."/>
            <person name="Wulff B.B."/>
            <person name="Steuernagel B."/>
            <person name="Mayer K.F."/>
            <person name="Olsen O.A."/>
        </authorList>
    </citation>
    <scope>NUCLEOTIDE SEQUENCE [LARGE SCALE GENOMIC DNA]</scope>
    <source>
        <strain evidence="8">cv. AL8/78</strain>
    </source>
</reference>
<evidence type="ECO:0000313" key="8">
    <source>
        <dbReference type="Proteomes" id="UP000015105"/>
    </source>
</evidence>
<accession>A0A453HH14</accession>
<keyword evidence="3 6" id="KW-1133">Transmembrane helix</keyword>
<organism evidence="7 8">
    <name type="scientific">Aegilops tauschii subsp. strangulata</name>
    <name type="common">Goatgrass</name>
    <dbReference type="NCBI Taxonomy" id="200361"/>
    <lineage>
        <taxon>Eukaryota</taxon>
        <taxon>Viridiplantae</taxon>
        <taxon>Streptophyta</taxon>
        <taxon>Embryophyta</taxon>
        <taxon>Tracheophyta</taxon>
        <taxon>Spermatophyta</taxon>
        <taxon>Magnoliopsida</taxon>
        <taxon>Liliopsida</taxon>
        <taxon>Poales</taxon>
        <taxon>Poaceae</taxon>
        <taxon>BOP clade</taxon>
        <taxon>Pooideae</taxon>
        <taxon>Triticodae</taxon>
        <taxon>Triticeae</taxon>
        <taxon>Triticinae</taxon>
        <taxon>Aegilops</taxon>
    </lineage>
</organism>
<sequence>TVISHRIAESATQHTAYTMTSPTLARKAKLKNHLVSAKAKLRQHVTLRRIVLVAAASAAAFILLLTVRTLSASHARSPGAASSTTSPPEAVRRNTQQQQQQQQQGGCAKLPGPVAEALVHYATANATLPQTAAEVGVTARLLARRAPCNLLVFGGLGPDSALWAALNHGGRTAFFEEDAALIAEVGARHPGLGLESHQVAYQTTLADADELLGLRGSPDCTASPPKDHPFSPDHFEGSPCKLAMRGLPAAFYETEWDVIMVDAPTGWVPEAPGRIGGAIYMTGMAARARRPGNGETEVLVHDVDRTVEDSFSRAFLCAGYLEEEVGRLRRFAIPSHREKEGMPFCP</sequence>
<proteinExistence type="predicted"/>
<keyword evidence="8" id="KW-1185">Reference proteome</keyword>
<comment type="subcellular location">
    <subcellularLocation>
        <location evidence="1">Golgi apparatus membrane</location>
        <topology evidence="1">Single-pass membrane protein</topology>
    </subcellularLocation>
</comment>
<evidence type="ECO:0000256" key="4">
    <source>
        <dbReference type="ARBA" id="ARBA00023136"/>
    </source>
</evidence>
<dbReference type="GO" id="GO:0045492">
    <property type="term" value="P:xylan biosynthetic process"/>
    <property type="evidence" value="ECO:0007669"/>
    <property type="project" value="InterPro"/>
</dbReference>
<reference evidence="7" key="4">
    <citation type="submission" date="2019-03" db="UniProtKB">
        <authorList>
            <consortium name="EnsemblPlants"/>
        </authorList>
    </citation>
    <scope>IDENTIFICATION</scope>
</reference>
<evidence type="ECO:0000256" key="3">
    <source>
        <dbReference type="ARBA" id="ARBA00022989"/>
    </source>
</evidence>
<dbReference type="Proteomes" id="UP000015105">
    <property type="component" value="Chromosome 4D"/>
</dbReference>
<feature type="transmembrane region" description="Helical" evidence="6">
    <location>
        <begin position="50"/>
        <end position="67"/>
    </location>
</feature>
<dbReference type="EnsemblPlants" id="AET4Gv20185200.1">
    <property type="protein sequence ID" value="AET4Gv20185200.1"/>
    <property type="gene ID" value="AET4Gv20185200"/>
</dbReference>
<evidence type="ECO:0000256" key="5">
    <source>
        <dbReference type="SAM" id="MobiDB-lite"/>
    </source>
</evidence>
<dbReference type="STRING" id="200361.A0A453HH14"/>
<feature type="compositionally biased region" description="Low complexity" evidence="5">
    <location>
        <begin position="75"/>
        <end position="89"/>
    </location>
</feature>
<keyword evidence="2 6" id="KW-0812">Transmembrane</keyword>
<reference evidence="8" key="2">
    <citation type="journal article" date="2017" name="Nat. Plants">
        <title>The Aegilops tauschii genome reveals multiple impacts of transposons.</title>
        <authorList>
            <person name="Zhao G."/>
            <person name="Zou C."/>
            <person name="Li K."/>
            <person name="Wang K."/>
            <person name="Li T."/>
            <person name="Gao L."/>
            <person name="Zhang X."/>
            <person name="Wang H."/>
            <person name="Yang Z."/>
            <person name="Liu X."/>
            <person name="Jiang W."/>
            <person name="Mao L."/>
            <person name="Kong X."/>
            <person name="Jiao Y."/>
            <person name="Jia J."/>
        </authorList>
    </citation>
    <scope>NUCLEOTIDE SEQUENCE [LARGE SCALE GENOMIC DNA]</scope>
    <source>
        <strain evidence="8">cv. AL8/78</strain>
    </source>
</reference>
<evidence type="ECO:0000313" key="7">
    <source>
        <dbReference type="EnsemblPlants" id="AET4Gv20185200.1"/>
    </source>
</evidence>
<dbReference type="PANTHER" id="PTHR31444">
    <property type="entry name" value="OS11G0490100 PROTEIN"/>
    <property type="match status" value="1"/>
</dbReference>
<dbReference type="Gramene" id="AET4Gv20185200.1">
    <property type="protein sequence ID" value="AET4Gv20185200.1"/>
    <property type="gene ID" value="AET4Gv20185200"/>
</dbReference>
<feature type="region of interest" description="Disordered" evidence="5">
    <location>
        <begin position="75"/>
        <end position="107"/>
    </location>
</feature>
<dbReference type="InterPro" id="IPR006514">
    <property type="entry name" value="IRX15/GXM/AGM"/>
</dbReference>
<protein>
    <submittedName>
        <fullName evidence="7">Uncharacterized protein</fullName>
    </submittedName>
</protein>
<keyword evidence="4 6" id="KW-0472">Membrane</keyword>
<evidence type="ECO:0000256" key="6">
    <source>
        <dbReference type="SAM" id="Phobius"/>
    </source>
</evidence>
<name>A0A453HH14_AEGTS</name>
<dbReference type="AlphaFoldDB" id="A0A453HH14"/>
<dbReference type="Pfam" id="PF21729">
    <property type="entry name" value="IRX15_IRX15L_GXM"/>
    <property type="match status" value="1"/>
</dbReference>
<evidence type="ECO:0000256" key="1">
    <source>
        <dbReference type="ARBA" id="ARBA00004194"/>
    </source>
</evidence>
<dbReference type="NCBIfam" id="TIGR01627">
    <property type="entry name" value="A_thal_3515"/>
    <property type="match status" value="1"/>
</dbReference>
<reference evidence="7" key="3">
    <citation type="journal article" date="2017" name="Nature">
        <title>Genome sequence of the progenitor of the wheat D genome Aegilops tauschii.</title>
        <authorList>
            <person name="Luo M.C."/>
            <person name="Gu Y.Q."/>
            <person name="Puiu D."/>
            <person name="Wang H."/>
            <person name="Twardziok S.O."/>
            <person name="Deal K.R."/>
            <person name="Huo N."/>
            <person name="Zhu T."/>
            <person name="Wang L."/>
            <person name="Wang Y."/>
            <person name="McGuire P.E."/>
            <person name="Liu S."/>
            <person name="Long H."/>
            <person name="Ramasamy R.K."/>
            <person name="Rodriguez J.C."/>
            <person name="Van S.L."/>
            <person name="Yuan L."/>
            <person name="Wang Z."/>
            <person name="Xia Z."/>
            <person name="Xiao L."/>
            <person name="Anderson O.D."/>
            <person name="Ouyang S."/>
            <person name="Liang Y."/>
            <person name="Zimin A.V."/>
            <person name="Pertea G."/>
            <person name="Qi P."/>
            <person name="Bennetzen J.L."/>
            <person name="Dai X."/>
            <person name="Dawson M.W."/>
            <person name="Muller H.G."/>
            <person name="Kugler K."/>
            <person name="Rivarola-Duarte L."/>
            <person name="Spannagl M."/>
            <person name="Mayer K.F.X."/>
            <person name="Lu F.H."/>
            <person name="Bevan M.W."/>
            <person name="Leroy P."/>
            <person name="Li P."/>
            <person name="You F.M."/>
            <person name="Sun Q."/>
            <person name="Liu Z."/>
            <person name="Lyons E."/>
            <person name="Wicker T."/>
            <person name="Salzberg S.L."/>
            <person name="Devos K.M."/>
            <person name="Dvorak J."/>
        </authorList>
    </citation>
    <scope>NUCLEOTIDE SEQUENCE [LARGE SCALE GENOMIC DNA]</scope>
    <source>
        <strain evidence="7">cv. AL8/78</strain>
    </source>
</reference>